<comment type="caution">
    <text evidence="1">The sequence shown here is derived from an EMBL/GenBank/DDBJ whole genome shotgun (WGS) entry which is preliminary data.</text>
</comment>
<accession>A0ACB7P363</accession>
<organism evidence="1 2">
    <name type="scientific">Chaetomium tenue</name>
    <dbReference type="NCBI Taxonomy" id="1854479"/>
    <lineage>
        <taxon>Eukaryota</taxon>
        <taxon>Fungi</taxon>
        <taxon>Dikarya</taxon>
        <taxon>Ascomycota</taxon>
        <taxon>Pezizomycotina</taxon>
        <taxon>Sordariomycetes</taxon>
        <taxon>Sordariomycetidae</taxon>
        <taxon>Sordariales</taxon>
        <taxon>Chaetomiaceae</taxon>
        <taxon>Chaetomium</taxon>
    </lineage>
</organism>
<evidence type="ECO:0000313" key="2">
    <source>
        <dbReference type="Proteomes" id="UP000724584"/>
    </source>
</evidence>
<proteinExistence type="predicted"/>
<dbReference type="Proteomes" id="UP000724584">
    <property type="component" value="Unassembled WGS sequence"/>
</dbReference>
<name>A0ACB7P363_9PEZI</name>
<protein>
    <submittedName>
        <fullName evidence="1">Uncharacterized protein</fullName>
    </submittedName>
</protein>
<evidence type="ECO:0000313" key="1">
    <source>
        <dbReference type="EMBL" id="KAH6628178.1"/>
    </source>
</evidence>
<reference evidence="1 2" key="1">
    <citation type="journal article" date="2021" name="Nat. Commun.">
        <title>Genetic determinants of endophytism in the Arabidopsis root mycobiome.</title>
        <authorList>
            <person name="Mesny F."/>
            <person name="Miyauchi S."/>
            <person name="Thiergart T."/>
            <person name="Pickel B."/>
            <person name="Atanasova L."/>
            <person name="Karlsson M."/>
            <person name="Huettel B."/>
            <person name="Barry K.W."/>
            <person name="Haridas S."/>
            <person name="Chen C."/>
            <person name="Bauer D."/>
            <person name="Andreopoulos W."/>
            <person name="Pangilinan J."/>
            <person name="LaButti K."/>
            <person name="Riley R."/>
            <person name="Lipzen A."/>
            <person name="Clum A."/>
            <person name="Drula E."/>
            <person name="Henrissat B."/>
            <person name="Kohler A."/>
            <person name="Grigoriev I.V."/>
            <person name="Martin F.M."/>
            <person name="Hacquard S."/>
        </authorList>
    </citation>
    <scope>NUCLEOTIDE SEQUENCE [LARGE SCALE GENOMIC DNA]</scope>
    <source>
        <strain evidence="1 2">MPI-SDFR-AT-0079</strain>
    </source>
</reference>
<sequence>MEQINRRSLERTQYRQLMALWQHLGFHAPGTLDDAALHRLGVYEDQIHPINIYKKVDQEDMSFSSPMGDCSNSVEMYLTGYYMVPTAADTPHLGITMLNPTVAPEGKALESELKAAVACLWAQTRFKQFTNHHTKPILIITFQLETHARITQAHMDPQTNTIILRQSRQLELGGAPGVPPPDALLLIRWLLNSPVGVTGYGDGDGEGNGERSGGQAGGEEASVRGVGVEEG</sequence>
<keyword evidence="2" id="KW-1185">Reference proteome</keyword>
<dbReference type="EMBL" id="JAGIZQ010000005">
    <property type="protein sequence ID" value="KAH6628178.1"/>
    <property type="molecule type" value="Genomic_DNA"/>
</dbReference>
<gene>
    <name evidence="1" type="ORF">F5144DRAFT_594256</name>
</gene>